<proteinExistence type="predicted"/>
<organism evidence="1 2">
    <name type="scientific">Actinopolyspora mortivallis</name>
    <dbReference type="NCBI Taxonomy" id="33906"/>
    <lineage>
        <taxon>Bacteria</taxon>
        <taxon>Bacillati</taxon>
        <taxon>Actinomycetota</taxon>
        <taxon>Actinomycetes</taxon>
        <taxon>Actinopolysporales</taxon>
        <taxon>Actinopolysporaceae</taxon>
        <taxon>Actinopolyspora</taxon>
    </lineage>
</organism>
<gene>
    <name evidence="1" type="ORF">CEP50_15295</name>
</gene>
<keyword evidence="2" id="KW-1185">Reference proteome</keyword>
<dbReference type="EMBL" id="PVSR01000031">
    <property type="protein sequence ID" value="PRW62501.1"/>
    <property type="molecule type" value="Genomic_DNA"/>
</dbReference>
<dbReference type="AlphaFoldDB" id="A0A2T0GTS9"/>
<evidence type="ECO:0000313" key="2">
    <source>
        <dbReference type="Proteomes" id="UP000239352"/>
    </source>
</evidence>
<protein>
    <submittedName>
        <fullName evidence="1">Uncharacterized protein</fullName>
    </submittedName>
</protein>
<evidence type="ECO:0000313" key="1">
    <source>
        <dbReference type="EMBL" id="PRW62501.1"/>
    </source>
</evidence>
<sequence>MLALRRLALRRLALRRLGRWRRGLGVALLRRPLLIVARGAGGRVRLPVRVPRVPRIRGSGRMLPAFRLPPLGGPFRTAALGAVLTLVTHE</sequence>
<name>A0A2T0GTS9_ACTMO</name>
<dbReference type="Proteomes" id="UP000239352">
    <property type="component" value="Unassembled WGS sequence"/>
</dbReference>
<dbReference type="InParanoid" id="A0A2T0GTS9"/>
<accession>A0A2T0GTS9</accession>
<comment type="caution">
    <text evidence="1">The sequence shown here is derived from an EMBL/GenBank/DDBJ whole genome shotgun (WGS) entry which is preliminary data.</text>
</comment>
<reference evidence="1 2" key="1">
    <citation type="submission" date="2018-03" db="EMBL/GenBank/DDBJ databases">
        <title>Actinopolyspora mortivallis from Sahara, screening for active biomolecules.</title>
        <authorList>
            <person name="Selama O."/>
            <person name="Wellington E.M.H."/>
            <person name="Hacene H."/>
        </authorList>
    </citation>
    <scope>NUCLEOTIDE SEQUENCE [LARGE SCALE GENOMIC DNA]</scope>
    <source>
        <strain evidence="1 2">M5A</strain>
    </source>
</reference>